<name>K0R5U9_THAOC</name>
<dbReference type="SUPFAM" id="SSF54495">
    <property type="entry name" value="UBC-like"/>
    <property type="match status" value="1"/>
</dbReference>
<protein>
    <recommendedName>
        <fullName evidence="2">RWD domain-containing protein</fullName>
    </recommendedName>
</protein>
<dbReference type="OrthoDB" id="6778822at2759"/>
<feature type="compositionally biased region" description="Basic and acidic residues" evidence="1">
    <location>
        <begin position="572"/>
        <end position="582"/>
    </location>
</feature>
<feature type="compositionally biased region" description="Basic and acidic residues" evidence="1">
    <location>
        <begin position="145"/>
        <end position="155"/>
    </location>
</feature>
<dbReference type="Pfam" id="PF05773">
    <property type="entry name" value="RWD"/>
    <property type="match status" value="1"/>
</dbReference>
<dbReference type="PROSITE" id="PS50908">
    <property type="entry name" value="RWD"/>
    <property type="match status" value="1"/>
</dbReference>
<feature type="non-terminal residue" evidence="3">
    <location>
        <position position="1"/>
    </location>
</feature>
<comment type="caution">
    <text evidence="3">The sequence shown here is derived from an EMBL/GenBank/DDBJ whole genome shotgun (WGS) entry which is preliminary data.</text>
</comment>
<reference evidence="3 4" key="1">
    <citation type="journal article" date="2012" name="Genome Biol.">
        <title>Genome and low-iron response of an oceanic diatom adapted to chronic iron limitation.</title>
        <authorList>
            <person name="Lommer M."/>
            <person name="Specht M."/>
            <person name="Roy A.S."/>
            <person name="Kraemer L."/>
            <person name="Andreson R."/>
            <person name="Gutowska M.A."/>
            <person name="Wolf J."/>
            <person name="Bergner S.V."/>
            <person name="Schilhabel M.B."/>
            <person name="Klostermeier U.C."/>
            <person name="Beiko R.G."/>
            <person name="Rosenstiel P."/>
            <person name="Hippler M."/>
            <person name="Laroche J."/>
        </authorList>
    </citation>
    <scope>NUCLEOTIDE SEQUENCE [LARGE SCALE GENOMIC DNA]</scope>
    <source>
        <strain evidence="3 4">CCMP1005</strain>
    </source>
</reference>
<feature type="compositionally biased region" description="Basic and acidic residues" evidence="1">
    <location>
        <begin position="15"/>
        <end position="44"/>
    </location>
</feature>
<feature type="compositionally biased region" description="Low complexity" evidence="1">
    <location>
        <begin position="156"/>
        <end position="167"/>
    </location>
</feature>
<feature type="region of interest" description="Disordered" evidence="1">
    <location>
        <begin position="550"/>
        <end position="582"/>
    </location>
</feature>
<feature type="region of interest" description="Disordered" evidence="1">
    <location>
        <begin position="379"/>
        <end position="408"/>
    </location>
</feature>
<feature type="region of interest" description="Disordered" evidence="1">
    <location>
        <begin position="296"/>
        <end position="341"/>
    </location>
</feature>
<feature type="domain" description="RWD" evidence="2">
    <location>
        <begin position="345"/>
        <end position="483"/>
    </location>
</feature>
<organism evidence="3 4">
    <name type="scientific">Thalassiosira oceanica</name>
    <name type="common">Marine diatom</name>
    <dbReference type="NCBI Taxonomy" id="159749"/>
    <lineage>
        <taxon>Eukaryota</taxon>
        <taxon>Sar</taxon>
        <taxon>Stramenopiles</taxon>
        <taxon>Ochrophyta</taxon>
        <taxon>Bacillariophyta</taxon>
        <taxon>Coscinodiscophyceae</taxon>
        <taxon>Thalassiosirophycidae</taxon>
        <taxon>Thalassiosirales</taxon>
        <taxon>Thalassiosiraceae</taxon>
        <taxon>Thalassiosira</taxon>
    </lineage>
</organism>
<feature type="compositionally biased region" description="Basic and acidic residues" evidence="1">
    <location>
        <begin position="328"/>
        <end position="341"/>
    </location>
</feature>
<evidence type="ECO:0000313" key="4">
    <source>
        <dbReference type="Proteomes" id="UP000266841"/>
    </source>
</evidence>
<accession>K0R5U9</accession>
<dbReference type="InterPro" id="IPR006575">
    <property type="entry name" value="RWD_dom"/>
</dbReference>
<dbReference type="EMBL" id="AGNL01050341">
    <property type="protein sequence ID" value="EJK43991.1"/>
    <property type="molecule type" value="Genomic_DNA"/>
</dbReference>
<keyword evidence="4" id="KW-1185">Reference proteome</keyword>
<dbReference type="AlphaFoldDB" id="K0R5U9"/>
<evidence type="ECO:0000313" key="3">
    <source>
        <dbReference type="EMBL" id="EJK43991.1"/>
    </source>
</evidence>
<dbReference type="CDD" id="cd23823">
    <property type="entry name" value="RWD_GCN2"/>
    <property type="match status" value="1"/>
</dbReference>
<feature type="region of interest" description="Disordered" evidence="1">
    <location>
        <begin position="1"/>
        <end position="48"/>
    </location>
</feature>
<evidence type="ECO:0000259" key="2">
    <source>
        <dbReference type="PROSITE" id="PS50908"/>
    </source>
</evidence>
<dbReference type="Proteomes" id="UP000266841">
    <property type="component" value="Unassembled WGS sequence"/>
</dbReference>
<gene>
    <name evidence="3" type="ORF">THAOC_37513</name>
</gene>
<feature type="region of interest" description="Disordered" evidence="1">
    <location>
        <begin position="145"/>
        <end position="191"/>
    </location>
</feature>
<dbReference type="Gene3D" id="3.10.110.10">
    <property type="entry name" value="Ubiquitin Conjugating Enzyme"/>
    <property type="match status" value="1"/>
</dbReference>
<sequence>QLGQFEVPPEDLEDVTPREASLRGRLVETQEVDREDDASGHHADLAGFDVHPPQLGAYRQAELLRHDEEVPVRVVFMFSIMRVSAEDVACVDVDPQSRLAGGVARPEHRPCAPDEVDAAALVAGGSRGGTPPHRVRIEPHVGRPVRPAEERREGAADAAALSSAGSEMRTRPARARPFPIQPDAPVVAPGGRERRPRELLGVEAEGHEAGIVPDPGEGAGDRLGLDVIAQAAVVTQAGGCVTCVTVIVTAHDSMIDCWNGVVCPSGARPCEAEGHQGHPLQGAFGLTRTLTRRVMAKKKKKSEKKGRTTSSAPLAGAPARAHQTVHGLAEEAARETEDLSLQRHDEETVLSAIYGKDFRVEEGAWNCPTYRIRIRPAGEVTDHGGSANDASLPQPEPEHRRPNPHDPNKIEINSCEVTLNIQLNQKYPHSKPLIQITDTVNVFNHQLSDLLRLLQAKATECSEKGYVMGLELGQIVESYLVDLLEKRKEDELRRQNDIIKKKVDFAADFENSLQIEDPENKRISDECLIDQSQDIDVDTQRELARQMEALDSAARERTERRQQRKGISGRYPLDDRGWERGG</sequence>
<evidence type="ECO:0000256" key="1">
    <source>
        <dbReference type="SAM" id="MobiDB-lite"/>
    </source>
</evidence>
<dbReference type="InterPro" id="IPR016135">
    <property type="entry name" value="UBQ-conjugating_enzyme/RWD"/>
</dbReference>
<proteinExistence type="predicted"/>
<feature type="compositionally biased region" description="Basic and acidic residues" evidence="1">
    <location>
        <begin position="396"/>
        <end position="408"/>
    </location>
</feature>